<evidence type="ECO:0000313" key="2">
    <source>
        <dbReference type="EMBL" id="RIJ33971.1"/>
    </source>
</evidence>
<evidence type="ECO:0000313" key="3">
    <source>
        <dbReference type="Proteomes" id="UP000266005"/>
    </source>
</evidence>
<feature type="signal peptide" evidence="1">
    <location>
        <begin position="1"/>
        <end position="20"/>
    </location>
</feature>
<sequence>MKKIFVLLLLIGLSLSETYAQEIESKDLLLQQVDENQFIRQLTLATEQPGSAIIKQSTNVAYVVQNGNANTVSLNQTGVGNMLNLVQNGNANQYEGLFSGDFNISAVQQEGDGNRLVQSISANGQKFIISQQGLNNELIQIENGTNTLPYQVTQQGEGMRVVIENGGFGPVE</sequence>
<dbReference type="RefSeq" id="WP_119433381.1">
    <property type="nucleotide sequence ID" value="NZ_QWGE01000006.1"/>
</dbReference>
<name>A0A399RSY3_9BACT</name>
<dbReference type="EMBL" id="QWGE01000006">
    <property type="protein sequence ID" value="RIJ33971.1"/>
    <property type="molecule type" value="Genomic_DNA"/>
</dbReference>
<proteinExistence type="predicted"/>
<dbReference type="Proteomes" id="UP000266005">
    <property type="component" value="Unassembled WGS sequence"/>
</dbReference>
<accession>A0A399RSY3</accession>
<keyword evidence="1" id="KW-0732">Signal</keyword>
<gene>
    <name evidence="2" type="ORF">D1627_16465</name>
</gene>
<keyword evidence="3" id="KW-1185">Reference proteome</keyword>
<dbReference type="AlphaFoldDB" id="A0A399RSY3"/>
<organism evidence="2 3">
    <name type="scientific">Pontibacter oryzae</name>
    <dbReference type="NCBI Taxonomy" id="2304593"/>
    <lineage>
        <taxon>Bacteria</taxon>
        <taxon>Pseudomonadati</taxon>
        <taxon>Bacteroidota</taxon>
        <taxon>Cytophagia</taxon>
        <taxon>Cytophagales</taxon>
        <taxon>Hymenobacteraceae</taxon>
        <taxon>Pontibacter</taxon>
    </lineage>
</organism>
<reference evidence="3" key="1">
    <citation type="submission" date="2018-08" db="EMBL/GenBank/DDBJ databases">
        <title>Mucilaginibacter sp. MYSH2.</title>
        <authorList>
            <person name="Seo T."/>
        </authorList>
    </citation>
    <scope>NUCLEOTIDE SEQUENCE [LARGE SCALE GENOMIC DNA]</scope>
    <source>
        <strain evidence="3">KIRAN</strain>
    </source>
</reference>
<feature type="chain" id="PRO_5017266859" description="Curlin" evidence="1">
    <location>
        <begin position="21"/>
        <end position="172"/>
    </location>
</feature>
<dbReference type="OrthoDB" id="852801at2"/>
<evidence type="ECO:0008006" key="4">
    <source>
        <dbReference type="Google" id="ProtNLM"/>
    </source>
</evidence>
<protein>
    <recommendedName>
        <fullName evidence="4">Curlin</fullName>
    </recommendedName>
</protein>
<evidence type="ECO:0000256" key="1">
    <source>
        <dbReference type="SAM" id="SignalP"/>
    </source>
</evidence>
<comment type="caution">
    <text evidence="2">The sequence shown here is derived from an EMBL/GenBank/DDBJ whole genome shotgun (WGS) entry which is preliminary data.</text>
</comment>